<evidence type="ECO:0000259" key="2">
    <source>
        <dbReference type="Pfam" id="PF26129"/>
    </source>
</evidence>
<keyword evidence="4" id="KW-1185">Reference proteome</keyword>
<evidence type="ECO:0000313" key="4">
    <source>
        <dbReference type="Proteomes" id="UP000507470"/>
    </source>
</evidence>
<protein>
    <recommendedName>
        <fullName evidence="2">Vwde helical domain-containing protein</fullName>
    </recommendedName>
</protein>
<evidence type="ECO:0000313" key="3">
    <source>
        <dbReference type="EMBL" id="CAC5416234.1"/>
    </source>
</evidence>
<dbReference type="OrthoDB" id="5989069at2759"/>
<dbReference type="InterPro" id="IPR058727">
    <property type="entry name" value="Helical_Vwde"/>
</dbReference>
<feature type="domain" description="Vwde helical" evidence="2">
    <location>
        <begin position="134"/>
        <end position="217"/>
    </location>
</feature>
<reference evidence="3 4" key="1">
    <citation type="submission" date="2020-06" db="EMBL/GenBank/DDBJ databases">
        <authorList>
            <person name="Li R."/>
            <person name="Bekaert M."/>
        </authorList>
    </citation>
    <scope>NUCLEOTIDE SEQUENCE [LARGE SCALE GENOMIC DNA]</scope>
    <source>
        <strain evidence="4">wild</strain>
    </source>
</reference>
<dbReference type="AlphaFoldDB" id="A0A6J8E636"/>
<dbReference type="EMBL" id="CACVKT020008612">
    <property type="protein sequence ID" value="CAC5416234.1"/>
    <property type="molecule type" value="Genomic_DNA"/>
</dbReference>
<dbReference type="Proteomes" id="UP000507470">
    <property type="component" value="Unassembled WGS sequence"/>
</dbReference>
<evidence type="ECO:0000256" key="1">
    <source>
        <dbReference type="ARBA" id="ARBA00023180"/>
    </source>
</evidence>
<accession>A0A6J8E636</accession>
<proteinExistence type="predicted"/>
<dbReference type="Pfam" id="PF26129">
    <property type="entry name" value="Vwde"/>
    <property type="match status" value="1"/>
</dbReference>
<dbReference type="Gene3D" id="2.10.25.10">
    <property type="entry name" value="Laminin"/>
    <property type="match status" value="1"/>
</dbReference>
<name>A0A6J8E636_MYTCO</name>
<dbReference type="FunFam" id="2.10.25.10:FF:000001">
    <property type="entry name" value="Tenascin C"/>
    <property type="match status" value="1"/>
</dbReference>
<gene>
    <name evidence="3" type="ORF">MCOR_48873</name>
</gene>
<sequence length="469" mass="53383">MINEQLFAEHPQFERGKQDGYSIVVVDNTESNTHIGRFCACKDQASSTDSVDDFYTLHCNLTESTEQCSESDGFSDGTVHYASCSESLRKKRSLNFANQRRRRSVDENDDSVDFDSLTYDEDVNDTGIEPPKTFRNGWTAEKAYRTCYDSIKNAVPENVYSTYVDVPVNSYIKSCVSDIELTGDTTSQDTINAMITLIMTELVKTEKLYLTRQGSETLLEYTTGFLCPNHCSSHGKCKSGVCTCDREFIGEDCSYNISVPPSDTSLPFDGLCKVRTRSCRSTNILGDFLSSTVWCKIKYFQIFQKEVVYTPGEEMFLAEYRNLYMVSLELPFSRKKRSTNGPVMSDGYDISLSYDGINFGDDISMVIYDDQKYSCNVTLKTCITLNDSPEDNGKQFMMLMYLVNMWKIDSVDDKGSRKPDSHMFSIEKWITRENTISDLQPDFDEEQTCDSIEVYGKQVPPNSHLEKDF</sequence>
<keyword evidence="1" id="KW-0325">Glycoprotein</keyword>
<organism evidence="3 4">
    <name type="scientific">Mytilus coruscus</name>
    <name type="common">Sea mussel</name>
    <dbReference type="NCBI Taxonomy" id="42192"/>
    <lineage>
        <taxon>Eukaryota</taxon>
        <taxon>Metazoa</taxon>
        <taxon>Spiralia</taxon>
        <taxon>Lophotrochozoa</taxon>
        <taxon>Mollusca</taxon>
        <taxon>Bivalvia</taxon>
        <taxon>Autobranchia</taxon>
        <taxon>Pteriomorphia</taxon>
        <taxon>Mytilida</taxon>
        <taxon>Mytiloidea</taxon>
        <taxon>Mytilidae</taxon>
        <taxon>Mytilinae</taxon>
        <taxon>Mytilus</taxon>
    </lineage>
</organism>
<dbReference type="Pfam" id="PF23106">
    <property type="entry name" value="EGF_Teneurin"/>
    <property type="match status" value="1"/>
</dbReference>